<dbReference type="PROSITE" id="PS50127">
    <property type="entry name" value="UBC_2"/>
    <property type="match status" value="1"/>
</dbReference>
<keyword evidence="4" id="KW-0963">Cytoplasm</keyword>
<dbReference type="PANTHER" id="PTHR46116">
    <property type="entry name" value="(E3-INDEPENDENT) E2 UBIQUITIN-CONJUGATING ENZYME"/>
    <property type="match status" value="1"/>
</dbReference>
<dbReference type="GO" id="GO:0043065">
    <property type="term" value="P:positive regulation of apoptotic process"/>
    <property type="evidence" value="ECO:0007669"/>
    <property type="project" value="Ensembl"/>
</dbReference>
<evidence type="ECO:0000256" key="7">
    <source>
        <dbReference type="ARBA" id="ARBA00022741"/>
    </source>
</evidence>
<evidence type="ECO:0000256" key="2">
    <source>
        <dbReference type="ARBA" id="ARBA00004496"/>
    </source>
</evidence>
<dbReference type="Ensembl" id="ENSMMMT00000000838.1">
    <property type="protein sequence ID" value="ENSMMMP00000000757.1"/>
    <property type="gene ID" value="ENSMMMG00000000717.1"/>
</dbReference>
<dbReference type="FunFam" id="3.10.110.10:FF:000046">
    <property type="entry name" value="Ubiquitin-conjugating enzyme E2 Z"/>
    <property type="match status" value="1"/>
</dbReference>
<evidence type="ECO:0000256" key="12">
    <source>
        <dbReference type="ARBA" id="ARBA00041798"/>
    </source>
</evidence>
<evidence type="ECO:0000256" key="1">
    <source>
        <dbReference type="ARBA" id="ARBA00004123"/>
    </source>
</evidence>
<evidence type="ECO:0000256" key="10">
    <source>
        <dbReference type="ARBA" id="ARBA00023242"/>
    </source>
</evidence>
<dbReference type="InterPro" id="IPR016135">
    <property type="entry name" value="UBQ-conjugating_enzyme/RWD"/>
</dbReference>
<organism evidence="18 19">
    <name type="scientific">Marmota marmota marmota</name>
    <name type="common">Alpine marmot</name>
    <dbReference type="NCBI Taxonomy" id="9994"/>
    <lineage>
        <taxon>Eukaryota</taxon>
        <taxon>Metazoa</taxon>
        <taxon>Chordata</taxon>
        <taxon>Craniata</taxon>
        <taxon>Vertebrata</taxon>
        <taxon>Euteleostomi</taxon>
        <taxon>Mammalia</taxon>
        <taxon>Eutheria</taxon>
        <taxon>Euarchontoglires</taxon>
        <taxon>Glires</taxon>
        <taxon>Rodentia</taxon>
        <taxon>Sciuromorpha</taxon>
        <taxon>Sciuridae</taxon>
        <taxon>Xerinae</taxon>
        <taxon>Marmotini</taxon>
        <taxon>Marmota</taxon>
    </lineage>
</organism>
<dbReference type="GO" id="GO:0005524">
    <property type="term" value="F:ATP binding"/>
    <property type="evidence" value="ECO:0007669"/>
    <property type="project" value="UniProtKB-KW"/>
</dbReference>
<gene>
    <name evidence="18" type="primary">UBE2Z</name>
</gene>
<protein>
    <recommendedName>
        <fullName evidence="11">Ubiquitin-conjugating enzyme E2 Z</fullName>
        <ecNumber evidence="3">2.3.2.23</ecNumber>
    </recommendedName>
    <alternativeName>
        <fullName evidence="12">E2 ubiquitin-conjugating enzyme Z</fullName>
    </alternativeName>
    <alternativeName>
        <fullName evidence="15">Uba6-specific E2 conjugating enzyme 1</fullName>
    </alternativeName>
    <alternativeName>
        <fullName evidence="14">Ubiquitin carrier protein Z</fullName>
    </alternativeName>
    <alternativeName>
        <fullName evidence="13">Ubiquitin-protein ligase Z</fullName>
    </alternativeName>
</protein>
<keyword evidence="9" id="KW-0067">ATP-binding</keyword>
<dbReference type="GO" id="GO:0004869">
    <property type="term" value="F:cysteine-type endopeptidase inhibitor activity"/>
    <property type="evidence" value="ECO:0007669"/>
    <property type="project" value="TreeGrafter"/>
</dbReference>
<keyword evidence="10" id="KW-0539">Nucleus</keyword>
<dbReference type="GO" id="GO:0006511">
    <property type="term" value="P:ubiquitin-dependent protein catabolic process"/>
    <property type="evidence" value="ECO:0007669"/>
    <property type="project" value="Ensembl"/>
</dbReference>
<dbReference type="SMART" id="SM00212">
    <property type="entry name" value="UBCc"/>
    <property type="match status" value="1"/>
</dbReference>
<dbReference type="GO" id="GO:0043066">
    <property type="term" value="P:negative regulation of apoptotic process"/>
    <property type="evidence" value="ECO:0007669"/>
    <property type="project" value="TreeGrafter"/>
</dbReference>
<evidence type="ECO:0000256" key="15">
    <source>
        <dbReference type="ARBA" id="ARBA00080042"/>
    </source>
</evidence>
<keyword evidence="7" id="KW-0547">Nucleotide-binding</keyword>
<dbReference type="Pfam" id="PF00179">
    <property type="entry name" value="UQ_con"/>
    <property type="match status" value="1"/>
</dbReference>
<evidence type="ECO:0000313" key="18">
    <source>
        <dbReference type="Ensembl" id="ENSMMMP00000000757.1"/>
    </source>
</evidence>
<keyword evidence="6" id="KW-0053">Apoptosis</keyword>
<evidence type="ECO:0000313" key="19">
    <source>
        <dbReference type="Proteomes" id="UP000694407"/>
    </source>
</evidence>
<dbReference type="SUPFAM" id="SSF54495">
    <property type="entry name" value="UBC-like"/>
    <property type="match status" value="1"/>
</dbReference>
<dbReference type="GO" id="GO:0005829">
    <property type="term" value="C:cytosol"/>
    <property type="evidence" value="ECO:0007669"/>
    <property type="project" value="Ensembl"/>
</dbReference>
<dbReference type="CDD" id="cd23809">
    <property type="entry name" value="UBCc_UBE2Z"/>
    <property type="match status" value="1"/>
</dbReference>
<dbReference type="GO" id="GO:0005654">
    <property type="term" value="C:nucleoplasm"/>
    <property type="evidence" value="ECO:0007669"/>
    <property type="project" value="Ensembl"/>
</dbReference>
<evidence type="ECO:0000256" key="11">
    <source>
        <dbReference type="ARBA" id="ARBA00039894"/>
    </source>
</evidence>
<reference evidence="18" key="1">
    <citation type="submission" date="2025-08" db="UniProtKB">
        <authorList>
            <consortium name="Ensembl"/>
        </authorList>
    </citation>
    <scope>IDENTIFICATION</scope>
</reference>
<evidence type="ECO:0000256" key="9">
    <source>
        <dbReference type="ARBA" id="ARBA00022840"/>
    </source>
</evidence>
<dbReference type="InterPro" id="IPR000608">
    <property type="entry name" value="UBC"/>
</dbReference>
<name>A0A8C5YLQ2_MARMA</name>
<dbReference type="EC" id="2.3.2.23" evidence="3"/>
<evidence type="ECO:0000259" key="17">
    <source>
        <dbReference type="PROSITE" id="PS50127"/>
    </source>
</evidence>
<evidence type="ECO:0000256" key="4">
    <source>
        <dbReference type="ARBA" id="ARBA00022490"/>
    </source>
</evidence>
<dbReference type="GeneTree" id="ENSGT00940000159091"/>
<evidence type="ECO:0000256" key="16">
    <source>
        <dbReference type="SAM" id="MobiDB-lite"/>
    </source>
</evidence>
<sequence>MSPASARGSRWKPGGVGVGHHLTILRWGFILQIHALITGPFDTPYEGGFFLFVFRCPPDYPIHPPRVKLMTTGNNTVRFNPNFYRNGKVCLSILGTWTGPAWSPAQSISSVLISIQSLMTENPYHNEPGFEQERHPGDSKNYNECIRHETIRVAVCDMMEGKCPCPEPLRGVMEKSFLEYYDFYEVACKDRLHLQGQTMQDPFGEKRGHFDYQSLLMRLGLIRQKVLERLHNENAEMDSDSSSSGTETDLHGSLRV</sequence>
<dbReference type="PANTHER" id="PTHR46116:SF26">
    <property type="entry name" value="UBIQUITIN-CONJUGATING ENZYME E2 Z"/>
    <property type="match status" value="1"/>
</dbReference>
<feature type="domain" description="UBC core" evidence="17">
    <location>
        <begin position="1"/>
        <end position="155"/>
    </location>
</feature>
<evidence type="ECO:0000256" key="6">
    <source>
        <dbReference type="ARBA" id="ARBA00022703"/>
    </source>
</evidence>
<evidence type="ECO:0000256" key="3">
    <source>
        <dbReference type="ARBA" id="ARBA00012486"/>
    </source>
</evidence>
<evidence type="ECO:0000256" key="5">
    <source>
        <dbReference type="ARBA" id="ARBA00022679"/>
    </source>
</evidence>
<evidence type="ECO:0000256" key="13">
    <source>
        <dbReference type="ARBA" id="ARBA00042316"/>
    </source>
</evidence>
<accession>A0A8C5YLQ2</accession>
<dbReference type="GO" id="GO:0061631">
    <property type="term" value="F:ubiquitin conjugating enzyme activity"/>
    <property type="evidence" value="ECO:0007669"/>
    <property type="project" value="UniProtKB-EC"/>
</dbReference>
<feature type="region of interest" description="Disordered" evidence="16">
    <location>
        <begin position="234"/>
        <end position="256"/>
    </location>
</feature>
<dbReference type="Proteomes" id="UP000694407">
    <property type="component" value="Unplaced"/>
</dbReference>
<evidence type="ECO:0000256" key="8">
    <source>
        <dbReference type="ARBA" id="ARBA00022786"/>
    </source>
</evidence>
<keyword evidence="5" id="KW-0808">Transferase</keyword>
<dbReference type="Gene3D" id="3.10.110.10">
    <property type="entry name" value="Ubiquitin Conjugating Enzyme"/>
    <property type="match status" value="1"/>
</dbReference>
<keyword evidence="8" id="KW-0833">Ubl conjugation pathway</keyword>
<evidence type="ECO:0000256" key="14">
    <source>
        <dbReference type="ARBA" id="ARBA00042401"/>
    </source>
</evidence>
<reference evidence="18" key="2">
    <citation type="submission" date="2025-09" db="UniProtKB">
        <authorList>
            <consortium name="Ensembl"/>
        </authorList>
    </citation>
    <scope>IDENTIFICATION</scope>
</reference>
<dbReference type="GO" id="GO:0006915">
    <property type="term" value="P:apoptotic process"/>
    <property type="evidence" value="ECO:0007669"/>
    <property type="project" value="UniProtKB-KW"/>
</dbReference>
<keyword evidence="19" id="KW-1185">Reference proteome</keyword>
<proteinExistence type="predicted"/>
<comment type="subcellular location">
    <subcellularLocation>
        <location evidence="2">Cytoplasm</location>
    </subcellularLocation>
    <subcellularLocation>
        <location evidence="1">Nucleus</location>
    </subcellularLocation>
</comment>
<dbReference type="AlphaFoldDB" id="A0A8C5YLQ2"/>